<dbReference type="STRING" id="75743.A0A401NWW4"/>
<evidence type="ECO:0000256" key="3">
    <source>
        <dbReference type="ARBA" id="ARBA00023054"/>
    </source>
</evidence>
<comment type="caution">
    <text evidence="6">The sequence shown here is derived from an EMBL/GenBank/DDBJ whole genome shotgun (WGS) entry which is preliminary data.</text>
</comment>
<feature type="non-terminal residue" evidence="6">
    <location>
        <position position="776"/>
    </location>
</feature>
<evidence type="ECO:0000256" key="2">
    <source>
        <dbReference type="ARBA" id="ARBA00022490"/>
    </source>
</evidence>
<evidence type="ECO:0000256" key="4">
    <source>
        <dbReference type="SAM" id="Coils"/>
    </source>
</evidence>
<organism evidence="6 7">
    <name type="scientific">Scyliorhinus torazame</name>
    <name type="common">Cloudy catshark</name>
    <name type="synonym">Catulus torazame</name>
    <dbReference type="NCBI Taxonomy" id="75743"/>
    <lineage>
        <taxon>Eukaryota</taxon>
        <taxon>Metazoa</taxon>
        <taxon>Chordata</taxon>
        <taxon>Craniata</taxon>
        <taxon>Vertebrata</taxon>
        <taxon>Chondrichthyes</taxon>
        <taxon>Elasmobranchii</taxon>
        <taxon>Galeomorphii</taxon>
        <taxon>Galeoidea</taxon>
        <taxon>Carcharhiniformes</taxon>
        <taxon>Scyliorhinidae</taxon>
        <taxon>Scyliorhinus</taxon>
    </lineage>
</organism>
<reference evidence="6 7" key="1">
    <citation type="journal article" date="2018" name="Nat. Ecol. Evol.">
        <title>Shark genomes provide insights into elasmobranch evolution and the origin of vertebrates.</title>
        <authorList>
            <person name="Hara Y"/>
            <person name="Yamaguchi K"/>
            <person name="Onimaru K"/>
            <person name="Kadota M"/>
            <person name="Koyanagi M"/>
            <person name="Keeley SD"/>
            <person name="Tatsumi K"/>
            <person name="Tanaka K"/>
            <person name="Motone F"/>
            <person name="Kageyama Y"/>
            <person name="Nozu R"/>
            <person name="Adachi N"/>
            <person name="Nishimura O"/>
            <person name="Nakagawa R"/>
            <person name="Tanegashima C"/>
            <person name="Kiyatake I"/>
            <person name="Matsumoto R"/>
            <person name="Murakumo K"/>
            <person name="Nishida K"/>
            <person name="Terakita A"/>
            <person name="Kuratani S"/>
            <person name="Sato K"/>
            <person name="Hyodo S Kuraku.S."/>
        </authorList>
    </citation>
    <scope>NUCLEOTIDE SEQUENCE [LARGE SCALE GENOMIC DNA]</scope>
</reference>
<dbReference type="PANTHER" id="PTHR18875">
    <property type="entry name" value="SARCOMA ANTIGEN NY-SAR-24/CYTOSKELETAL PROTEIN SOJO"/>
    <property type="match status" value="1"/>
</dbReference>
<dbReference type="PANTHER" id="PTHR18875:SF3">
    <property type="entry name" value="CENTROSOMAL PROTEIN OF 63 KDA"/>
    <property type="match status" value="1"/>
</dbReference>
<evidence type="ECO:0000313" key="6">
    <source>
        <dbReference type="EMBL" id="GCB65355.1"/>
    </source>
</evidence>
<dbReference type="OrthoDB" id="10007333at2759"/>
<feature type="domain" description="CEP63/Deup1 N-terminal" evidence="5">
    <location>
        <begin position="112"/>
        <end position="387"/>
    </location>
</feature>
<dbReference type="AlphaFoldDB" id="A0A401NWW4"/>
<evidence type="ECO:0000256" key="1">
    <source>
        <dbReference type="ARBA" id="ARBA00004496"/>
    </source>
</evidence>
<dbReference type="GO" id="GO:0098535">
    <property type="term" value="P:de novo centriole assembly involved in multi-ciliated epithelial cell differentiation"/>
    <property type="evidence" value="ECO:0007669"/>
    <property type="project" value="TreeGrafter"/>
</dbReference>
<protein>
    <recommendedName>
        <fullName evidence="5">CEP63/Deup1 N-terminal domain-containing protein</fullName>
    </recommendedName>
</protein>
<comment type="subcellular location">
    <subcellularLocation>
        <location evidence="1">Cytoplasm</location>
    </subcellularLocation>
</comment>
<dbReference type="GO" id="GO:0005737">
    <property type="term" value="C:cytoplasm"/>
    <property type="evidence" value="ECO:0007669"/>
    <property type="project" value="UniProtKB-SubCell"/>
</dbReference>
<dbReference type="Pfam" id="PF17045">
    <property type="entry name" value="CEP63"/>
    <property type="match status" value="1"/>
</dbReference>
<evidence type="ECO:0000313" key="7">
    <source>
        <dbReference type="Proteomes" id="UP000288216"/>
    </source>
</evidence>
<gene>
    <name evidence="6" type="ORF">scyTo_0014880</name>
</gene>
<feature type="coiled-coil region" evidence="4">
    <location>
        <begin position="351"/>
        <end position="389"/>
    </location>
</feature>
<dbReference type="GO" id="GO:0005814">
    <property type="term" value="C:centriole"/>
    <property type="evidence" value="ECO:0007669"/>
    <property type="project" value="TreeGrafter"/>
</dbReference>
<dbReference type="Proteomes" id="UP000288216">
    <property type="component" value="Unassembled WGS sequence"/>
</dbReference>
<proteinExistence type="predicted"/>
<dbReference type="GO" id="GO:0007099">
    <property type="term" value="P:centriole replication"/>
    <property type="evidence" value="ECO:0007669"/>
    <property type="project" value="TreeGrafter"/>
</dbReference>
<name>A0A401NWW4_SCYTO</name>
<keyword evidence="3 4" id="KW-0175">Coiled coil</keyword>
<sequence length="776" mass="89578">MTAAAQSCSGISVVPQCVRRHCGCAVVSGVTMAASCVCVCVCVSGARAMLTWSRGRTATPSSPCRVLCAGAVKRSCVADSGGGESELGGRKEMEALLEAVQNFGQDGCSSALTTCEAELQELMKQIDIMVAQKKSEWEAQFHSVETRLKVREQELSAFRLLLDQKHTEVGILRQQLQDNEKVQHDMVVQYEAQLNIFREEIGKLKKSYEKLQRRQMKDKKDLCKEDLKDRYEKQGIPELNRLNKKVEEFREKSLDWEKQRLYYQQQVSSLDAERKLLAEQCKTIQQQTVKYQTQLSDRKQLVEQTELMSQSEMQHLRSQLERANDTICANDMTMERLNMTVDELKGANQHFKEGQRLLQEELQQLQQLIQKSVEENEALKSKLQAQEDIFQRNDRQQKQLYKELVHCKELLQAREKTTRSPEESLPEQQCNDICHRRAELQQEPVQFQGSLQDDVGLKEDVILLQHTLDSSNDHCTFLSEEIFKREEELRQRVEEHNKCKVDIKKLRDQLNCLEQQRHSELKGMKLEVTQLTTELHQRDLTIAAMSAATSNMERQLRSELDKSDRKAKEVKITQIQLETMKLENEHLATTLKIDGRNCSMTDLRDGYISSLRRLEQENQQLQQELADVRNKLDMSAKVSQDRYELLLLQIQNKLTDIREVEDRRVEELQLEHKKEMRELQNRLREIAVHSEGNKQALQDQDQCTETDFRQFKEGQVPERGFSNVAQSDSSEASFSESLHRITSCITLSADENETDFSDNVSGQSVHSLSSEQFLLL</sequence>
<feature type="coiled-coil region" evidence="4">
    <location>
        <begin position="187"/>
        <end position="214"/>
    </location>
</feature>
<keyword evidence="7" id="KW-1185">Reference proteome</keyword>
<accession>A0A401NWW4</accession>
<feature type="coiled-coil region" evidence="4">
    <location>
        <begin position="604"/>
        <end position="685"/>
    </location>
</feature>
<dbReference type="EMBL" id="BFAA01008160">
    <property type="protein sequence ID" value="GCB65355.1"/>
    <property type="molecule type" value="Genomic_DNA"/>
</dbReference>
<evidence type="ECO:0000259" key="5">
    <source>
        <dbReference type="Pfam" id="PF17045"/>
    </source>
</evidence>
<keyword evidence="2" id="KW-0963">Cytoplasm</keyword>
<dbReference type="InterPro" id="IPR031470">
    <property type="entry name" value="CEP63/Deup1_N"/>
</dbReference>